<comment type="similarity">
    <text evidence="1">Belongs to the LysR transcriptional regulatory family.</text>
</comment>
<name>A0A7Y6QBK2_9HYPH</name>
<dbReference type="FunFam" id="1.10.10.10:FF:000001">
    <property type="entry name" value="LysR family transcriptional regulator"/>
    <property type="match status" value="1"/>
</dbReference>
<feature type="domain" description="HTH lysR-type" evidence="5">
    <location>
        <begin position="1"/>
        <end position="58"/>
    </location>
</feature>
<dbReference type="PROSITE" id="PS50931">
    <property type="entry name" value="HTH_LYSR"/>
    <property type="match status" value="1"/>
</dbReference>
<sequence length="307" mass="33930">MHASILKYFVAVARSGSIRKASEELHVASSAVSRQIKKLEDELGIALFERLSHGLKLTVAGENVLRHARGTLENFELLRSDLGALQGKKTGRVQMSCLDSLAIQFLPDMVNAFHRIHPGVSFHIHTAGHGNISSLVAEGDVDMGLTFDLARPDDTEMLFRVPMPLMAFVGRGHPLARQREVSLAECAQYDLLLQLDTQPIRSLIEIELSVFERTGRPFVLSNSQMMLKPFMISGQGVAFFTPIGFLAEIKAGDLVAIPLSGSRLQNLHVGILVQRRRQRTHAAEAVIEFVGAELQKFSDQIMEAIRT</sequence>
<evidence type="ECO:0000256" key="1">
    <source>
        <dbReference type="ARBA" id="ARBA00009437"/>
    </source>
</evidence>
<dbReference type="InterPro" id="IPR005119">
    <property type="entry name" value="LysR_subst-bd"/>
</dbReference>
<dbReference type="GO" id="GO:0003700">
    <property type="term" value="F:DNA-binding transcription factor activity"/>
    <property type="evidence" value="ECO:0007669"/>
    <property type="project" value="InterPro"/>
</dbReference>
<dbReference type="GO" id="GO:0003677">
    <property type="term" value="F:DNA binding"/>
    <property type="evidence" value="ECO:0007669"/>
    <property type="project" value="UniProtKB-KW"/>
</dbReference>
<dbReference type="SUPFAM" id="SSF53850">
    <property type="entry name" value="Periplasmic binding protein-like II"/>
    <property type="match status" value="1"/>
</dbReference>
<dbReference type="GO" id="GO:0005829">
    <property type="term" value="C:cytosol"/>
    <property type="evidence" value="ECO:0007669"/>
    <property type="project" value="TreeGrafter"/>
</dbReference>
<evidence type="ECO:0000256" key="4">
    <source>
        <dbReference type="ARBA" id="ARBA00023163"/>
    </source>
</evidence>
<keyword evidence="2" id="KW-0805">Transcription regulation</keyword>
<organism evidence="6 7">
    <name type="scientific">Ensifer oleiphilus</name>
    <dbReference type="NCBI Taxonomy" id="2742698"/>
    <lineage>
        <taxon>Bacteria</taxon>
        <taxon>Pseudomonadati</taxon>
        <taxon>Pseudomonadota</taxon>
        <taxon>Alphaproteobacteria</taxon>
        <taxon>Hyphomicrobiales</taxon>
        <taxon>Rhizobiaceae</taxon>
        <taxon>Sinorhizobium/Ensifer group</taxon>
        <taxon>Ensifer</taxon>
    </lineage>
</organism>
<comment type="caution">
    <text evidence="6">The sequence shown here is derived from an EMBL/GenBank/DDBJ whole genome shotgun (WGS) entry which is preliminary data.</text>
</comment>
<dbReference type="PANTHER" id="PTHR30419">
    <property type="entry name" value="HTH-TYPE TRANSCRIPTIONAL REGULATOR YBHD"/>
    <property type="match status" value="1"/>
</dbReference>
<evidence type="ECO:0000256" key="2">
    <source>
        <dbReference type="ARBA" id="ARBA00023015"/>
    </source>
</evidence>
<dbReference type="InterPro" id="IPR036390">
    <property type="entry name" value="WH_DNA-bd_sf"/>
</dbReference>
<dbReference type="PRINTS" id="PR00039">
    <property type="entry name" value="HTHLYSR"/>
</dbReference>
<dbReference type="Gene3D" id="3.40.190.290">
    <property type="match status" value="1"/>
</dbReference>
<evidence type="ECO:0000259" key="5">
    <source>
        <dbReference type="PROSITE" id="PS50931"/>
    </source>
</evidence>
<keyword evidence="4" id="KW-0804">Transcription</keyword>
<dbReference type="Pfam" id="PF00126">
    <property type="entry name" value="HTH_1"/>
    <property type="match status" value="1"/>
</dbReference>
<dbReference type="Proteomes" id="UP000520198">
    <property type="component" value="Unassembled WGS sequence"/>
</dbReference>
<dbReference type="RefSeq" id="WP_176355954.1">
    <property type="nucleotide sequence ID" value="NZ_JABWDU010000010.1"/>
</dbReference>
<accession>A0A7Y6QBK2</accession>
<dbReference type="SUPFAM" id="SSF46785">
    <property type="entry name" value="Winged helix' DNA-binding domain"/>
    <property type="match status" value="1"/>
</dbReference>
<dbReference type="InterPro" id="IPR050950">
    <property type="entry name" value="HTH-type_LysR_regulators"/>
</dbReference>
<dbReference type="AlphaFoldDB" id="A0A7Y6QBK2"/>
<proteinExistence type="inferred from homology"/>
<dbReference type="Pfam" id="PF03466">
    <property type="entry name" value="LysR_substrate"/>
    <property type="match status" value="1"/>
</dbReference>
<gene>
    <name evidence="6" type="ORF">HT585_27355</name>
</gene>
<dbReference type="InterPro" id="IPR000847">
    <property type="entry name" value="LysR_HTH_N"/>
</dbReference>
<dbReference type="PANTHER" id="PTHR30419:SF2">
    <property type="entry name" value="LYSR FAMILY TRANSCRIPTIONAL REGULATOR"/>
    <property type="match status" value="1"/>
</dbReference>
<keyword evidence="3" id="KW-0238">DNA-binding</keyword>
<evidence type="ECO:0000313" key="6">
    <source>
        <dbReference type="EMBL" id="NVD42592.1"/>
    </source>
</evidence>
<reference evidence="6 7" key="1">
    <citation type="submission" date="2020-06" db="EMBL/GenBank/DDBJ databases">
        <authorList>
            <person name="Grouzdev D.S."/>
        </authorList>
    </citation>
    <scope>NUCLEOTIDE SEQUENCE [LARGE SCALE GENOMIC DNA]</scope>
    <source>
        <strain evidence="6 7">HO-A22</strain>
    </source>
</reference>
<keyword evidence="7" id="KW-1185">Reference proteome</keyword>
<evidence type="ECO:0000256" key="3">
    <source>
        <dbReference type="ARBA" id="ARBA00023125"/>
    </source>
</evidence>
<protein>
    <submittedName>
        <fullName evidence="6">LysR family transcriptional regulator</fullName>
    </submittedName>
</protein>
<dbReference type="EMBL" id="JABWDU010000010">
    <property type="protein sequence ID" value="NVD42592.1"/>
    <property type="molecule type" value="Genomic_DNA"/>
</dbReference>
<dbReference type="InterPro" id="IPR036388">
    <property type="entry name" value="WH-like_DNA-bd_sf"/>
</dbReference>
<evidence type="ECO:0000313" key="7">
    <source>
        <dbReference type="Proteomes" id="UP000520198"/>
    </source>
</evidence>
<dbReference type="Gene3D" id="1.10.10.10">
    <property type="entry name" value="Winged helix-like DNA-binding domain superfamily/Winged helix DNA-binding domain"/>
    <property type="match status" value="1"/>
</dbReference>